<dbReference type="EMBL" id="JACTUZ010000283">
    <property type="protein sequence ID" value="MBC9180314.1"/>
    <property type="molecule type" value="Genomic_DNA"/>
</dbReference>
<keyword evidence="3" id="KW-1185">Reference proteome</keyword>
<protein>
    <submittedName>
        <fullName evidence="2">Uncharacterized protein</fullName>
    </submittedName>
</protein>
<evidence type="ECO:0000313" key="2">
    <source>
        <dbReference type="EMBL" id="MBC9180314.1"/>
    </source>
</evidence>
<accession>A0ABR7RF72</accession>
<dbReference type="Gene3D" id="3.40.190.150">
    <property type="entry name" value="Bordetella uptake gene, domain 1"/>
    <property type="match status" value="1"/>
</dbReference>
<comment type="caution">
    <text evidence="2">The sequence shown here is derived from an EMBL/GenBank/DDBJ whole genome shotgun (WGS) entry which is preliminary data.</text>
</comment>
<gene>
    <name evidence="2" type="ORF">IBL25_25540</name>
</gene>
<dbReference type="Pfam" id="PF03401">
    <property type="entry name" value="TctC"/>
    <property type="match status" value="1"/>
</dbReference>
<proteinExistence type="inferred from homology"/>
<dbReference type="Gene3D" id="3.40.190.10">
    <property type="entry name" value="Periplasmic binding protein-like II"/>
    <property type="match status" value="1"/>
</dbReference>
<organism evidence="2 3">
    <name type="scientific">Pseudoroseomonas ludipueritiae</name>
    <dbReference type="NCBI Taxonomy" id="198093"/>
    <lineage>
        <taxon>Bacteria</taxon>
        <taxon>Pseudomonadati</taxon>
        <taxon>Pseudomonadota</taxon>
        <taxon>Alphaproteobacteria</taxon>
        <taxon>Acetobacterales</taxon>
        <taxon>Acetobacteraceae</taxon>
        <taxon>Pseudoroseomonas</taxon>
    </lineage>
</organism>
<sequence>MAGTISIVGDTATTGLGQARGGVLRALAVTSARRMPQAPDIPTVAESGFPGLAGYTMTSWNMLLARPRRQSRWSPG</sequence>
<reference evidence="2 3" key="1">
    <citation type="journal article" date="2009" name="Int. J. Syst. Evol. Microbiol.">
        <title>Transfer of Teichococcus ludipueritiae and Muricoccus roseus to the genus Roseomonas, as Roseomonas ludipueritiae comb. nov. and Roseomonas rosea comb. nov., respectively, and emended description of the genus Roseomonas.</title>
        <authorList>
            <person name="Sanchez-Porro C."/>
            <person name="Gallego V."/>
            <person name="Busse H.J."/>
            <person name="Kampfer P."/>
            <person name="Ventosa A."/>
        </authorList>
    </citation>
    <scope>NUCLEOTIDE SEQUENCE [LARGE SCALE GENOMIC DNA]</scope>
    <source>
        <strain evidence="2 3">DSM 14915</strain>
    </source>
</reference>
<evidence type="ECO:0000256" key="1">
    <source>
        <dbReference type="ARBA" id="ARBA00006987"/>
    </source>
</evidence>
<dbReference type="Proteomes" id="UP000603940">
    <property type="component" value="Unassembled WGS sequence"/>
</dbReference>
<dbReference type="InterPro" id="IPR042100">
    <property type="entry name" value="Bug_dom1"/>
</dbReference>
<name>A0ABR7RF72_9PROT</name>
<evidence type="ECO:0000313" key="3">
    <source>
        <dbReference type="Proteomes" id="UP000603940"/>
    </source>
</evidence>
<dbReference type="PANTHER" id="PTHR42928">
    <property type="entry name" value="TRICARBOXYLATE-BINDING PROTEIN"/>
    <property type="match status" value="1"/>
</dbReference>
<dbReference type="InterPro" id="IPR005064">
    <property type="entry name" value="BUG"/>
</dbReference>
<comment type="similarity">
    <text evidence="1">Belongs to the UPF0065 (bug) family.</text>
</comment>
<dbReference type="PANTHER" id="PTHR42928:SF5">
    <property type="entry name" value="BLR1237 PROTEIN"/>
    <property type="match status" value="1"/>
</dbReference>